<proteinExistence type="predicted"/>
<dbReference type="CDD" id="cd14788">
    <property type="entry name" value="GumN"/>
    <property type="match status" value="1"/>
</dbReference>
<name>A0A0R0D647_9GAMM</name>
<dbReference type="InterPro" id="IPR002816">
    <property type="entry name" value="TraB/PrgY/GumN_fam"/>
</dbReference>
<dbReference type="EMBL" id="LDJK01000002">
    <property type="protein sequence ID" value="KRG77660.1"/>
    <property type="molecule type" value="Genomic_DNA"/>
</dbReference>
<keyword evidence="1" id="KW-0732">Signal</keyword>
<dbReference type="Proteomes" id="UP000051386">
    <property type="component" value="Unassembled WGS sequence"/>
</dbReference>
<dbReference type="AlphaFoldDB" id="A0A0R0D647"/>
<sequence>MQHRHDGQWIRCGFILALLLCAPLSVAAQAVTAEGPVVDMAAVQVTGEQPGPGLWKVSNAQGHVLWLLGTVAPLPAGVTWRSDQVQQVIAASDHVLGPPGWTPDVKLGLLRGLTLLPLAMKTAKDPQGRTLHQIVAPDTYARWLGLKATYLGRNGGVEKKRPMIASGELYMAFLKRQGLRDSGQVTEALERAYKANKLEPEEARVKLPIADARGALKELQGSEVDDRACFERTLDTVEFQAPVLRERANAWAAGDIGALRRLAVMSMARTCRDVVQDSAFARSRGWNDLGQQARTQWLGLADKALAQHASTFSTVPVSLLLGPEDYLGALRARGYTIEAPPE</sequence>
<evidence type="ECO:0000256" key="1">
    <source>
        <dbReference type="SAM" id="SignalP"/>
    </source>
</evidence>
<protein>
    <recommendedName>
        <fullName evidence="4">Polysaccharide biosynthesis protein GumN</fullName>
    </recommendedName>
</protein>
<evidence type="ECO:0000313" key="3">
    <source>
        <dbReference type="Proteomes" id="UP000051386"/>
    </source>
</evidence>
<dbReference type="PATRIC" id="fig|517011.3.peg.833"/>
<dbReference type="RefSeq" id="WP_057506730.1">
    <property type="nucleotide sequence ID" value="NZ_LDJK01000002.1"/>
</dbReference>
<comment type="caution">
    <text evidence="2">The sequence shown here is derived from an EMBL/GenBank/DDBJ whole genome shotgun (WGS) entry which is preliminary data.</text>
</comment>
<organism evidence="2 3">
    <name type="scientific">Stenotrophomonas chelatiphaga</name>
    <dbReference type="NCBI Taxonomy" id="517011"/>
    <lineage>
        <taxon>Bacteria</taxon>
        <taxon>Pseudomonadati</taxon>
        <taxon>Pseudomonadota</taxon>
        <taxon>Gammaproteobacteria</taxon>
        <taxon>Lysobacterales</taxon>
        <taxon>Lysobacteraceae</taxon>
        <taxon>Stenotrophomonas</taxon>
    </lineage>
</organism>
<reference evidence="2 3" key="1">
    <citation type="submission" date="2015-05" db="EMBL/GenBank/DDBJ databases">
        <title>Genome sequencing and analysis of members of genus Stenotrophomonas.</title>
        <authorList>
            <person name="Patil P.P."/>
            <person name="Midha S."/>
            <person name="Patil P.B."/>
        </authorList>
    </citation>
    <scope>NUCLEOTIDE SEQUENCE [LARGE SCALE GENOMIC DNA]</scope>
    <source>
        <strain evidence="2 3">DSM 21508</strain>
    </source>
</reference>
<feature type="chain" id="PRO_5006395287" description="Polysaccharide biosynthesis protein GumN" evidence="1">
    <location>
        <begin position="28"/>
        <end position="342"/>
    </location>
</feature>
<keyword evidence="3" id="KW-1185">Reference proteome</keyword>
<evidence type="ECO:0008006" key="4">
    <source>
        <dbReference type="Google" id="ProtNLM"/>
    </source>
</evidence>
<gene>
    <name evidence="2" type="ORF">ABB28_00445</name>
</gene>
<accession>A0A0R0D647</accession>
<dbReference type="Pfam" id="PF01963">
    <property type="entry name" value="TraB_PrgY_gumN"/>
    <property type="match status" value="1"/>
</dbReference>
<feature type="signal peptide" evidence="1">
    <location>
        <begin position="1"/>
        <end position="27"/>
    </location>
</feature>
<evidence type="ECO:0000313" key="2">
    <source>
        <dbReference type="EMBL" id="KRG77660.1"/>
    </source>
</evidence>